<keyword evidence="1" id="KW-0175">Coiled coil</keyword>
<dbReference type="AlphaFoldDB" id="A0A7W8XX14"/>
<comment type="caution">
    <text evidence="2">The sequence shown here is derived from an EMBL/GenBank/DDBJ whole genome shotgun (WGS) entry which is preliminary data.</text>
</comment>
<evidence type="ECO:0000313" key="2">
    <source>
        <dbReference type="EMBL" id="MBB5577138.1"/>
    </source>
</evidence>
<dbReference type="Proteomes" id="UP000549882">
    <property type="component" value="Unassembled WGS sequence"/>
</dbReference>
<accession>A0A7W8XX14</accession>
<proteinExistence type="predicted"/>
<feature type="coiled-coil region" evidence="1">
    <location>
        <begin position="3"/>
        <end position="43"/>
    </location>
</feature>
<protein>
    <submittedName>
        <fullName evidence="2">Uncharacterized protein</fullName>
    </submittedName>
</protein>
<evidence type="ECO:0000256" key="1">
    <source>
        <dbReference type="SAM" id="Coils"/>
    </source>
</evidence>
<dbReference type="EMBL" id="JACHBI010000017">
    <property type="protein sequence ID" value="MBB5577138.1"/>
    <property type="molecule type" value="Genomic_DNA"/>
</dbReference>
<dbReference type="RefSeq" id="WP_183940335.1">
    <property type="nucleotide sequence ID" value="NZ_JACHBI010000017.1"/>
</dbReference>
<sequence>MTNEQHIEELRAEARAAATLEERRQIEAELELAIAEREVISAELDGRISAEPPF</sequence>
<evidence type="ECO:0000313" key="3">
    <source>
        <dbReference type="Proteomes" id="UP000549882"/>
    </source>
</evidence>
<name>A0A7W8XX14_9HYPH</name>
<keyword evidence="3" id="KW-1185">Reference proteome</keyword>
<organism evidence="2 3">
    <name type="scientific">Rhizobium paranaense</name>
    <dbReference type="NCBI Taxonomy" id="1650438"/>
    <lineage>
        <taxon>Bacteria</taxon>
        <taxon>Pseudomonadati</taxon>
        <taxon>Pseudomonadota</taxon>
        <taxon>Alphaproteobacteria</taxon>
        <taxon>Hyphomicrobiales</taxon>
        <taxon>Rhizobiaceae</taxon>
        <taxon>Rhizobium/Agrobacterium group</taxon>
        <taxon>Rhizobium</taxon>
    </lineage>
</organism>
<gene>
    <name evidence="2" type="ORF">GGD50_005789</name>
</gene>
<reference evidence="2 3" key="1">
    <citation type="submission" date="2020-08" db="EMBL/GenBank/DDBJ databases">
        <title>Genomic Encyclopedia of Type Strains, Phase IV (KMG-V): Genome sequencing to study the core and pangenomes of soil and plant-associated prokaryotes.</title>
        <authorList>
            <person name="Whitman W."/>
        </authorList>
    </citation>
    <scope>NUCLEOTIDE SEQUENCE [LARGE SCALE GENOMIC DNA]</scope>
    <source>
        <strain evidence="2 3">SEMIA 4064</strain>
    </source>
</reference>